<keyword evidence="2" id="KW-1185">Reference proteome</keyword>
<dbReference type="KEGG" id="sod:Sant_P0212"/>
<evidence type="ECO:0000313" key="1">
    <source>
        <dbReference type="EMBL" id="AHF79257.1"/>
    </source>
</evidence>
<dbReference type="HOGENOM" id="CLU_616623_0_0_6"/>
<organism evidence="1 2">
    <name type="scientific">Sodalis praecaptivus</name>
    <dbReference type="NCBI Taxonomy" id="1239307"/>
    <lineage>
        <taxon>Bacteria</taxon>
        <taxon>Pseudomonadati</taxon>
        <taxon>Pseudomonadota</taxon>
        <taxon>Gammaproteobacteria</taxon>
        <taxon>Enterobacterales</taxon>
        <taxon>Bruguierivoracaceae</taxon>
        <taxon>Sodalis</taxon>
    </lineage>
</organism>
<dbReference type="AlphaFoldDB" id="W0I3C1"/>
<gene>
    <name evidence="1" type="ORF">Sant_P0212</name>
</gene>
<dbReference type="RefSeq" id="WP_025424386.1">
    <property type="nucleotide sequence ID" value="NZ_CP006570.1"/>
</dbReference>
<accession>W0I3C1</accession>
<proteinExistence type="predicted"/>
<name>W0I3C1_9GAMM</name>
<protein>
    <submittedName>
        <fullName evidence="1">Uncharacterized protein</fullName>
    </submittedName>
</protein>
<reference evidence="1 2" key="1">
    <citation type="journal article" date="2014" name="Genome Biol. Evol.">
        <title>Genome degeneration and adaptation in a nascent stage of symbiosis.</title>
        <authorList>
            <person name="Oakeson K.F."/>
            <person name="Gil R."/>
            <person name="Clayton A.L."/>
            <person name="Dunn D.M."/>
            <person name="von Niederhausern A.C."/>
            <person name="Hamil C."/>
            <person name="Aoyagi A."/>
            <person name="Duval B."/>
            <person name="Baca A."/>
            <person name="Silva F.J."/>
            <person name="Vallier A."/>
            <person name="Jackson D.G."/>
            <person name="Latorre A."/>
            <person name="Weiss R.B."/>
            <person name="Heddi A."/>
            <person name="Moya A."/>
            <person name="Dale C."/>
        </authorList>
    </citation>
    <scope>NUCLEOTIDE SEQUENCE [LARGE SCALE GENOMIC DNA]</scope>
    <source>
        <strain evidence="1 2">HS1</strain>
        <plasmid evidence="2">Plasmid pHS1</plasmid>
    </source>
</reference>
<dbReference type="Proteomes" id="UP000019028">
    <property type="component" value="Plasmid pHS1"/>
</dbReference>
<evidence type="ECO:0000313" key="2">
    <source>
        <dbReference type="Proteomes" id="UP000019028"/>
    </source>
</evidence>
<dbReference type="EMBL" id="CP006570">
    <property type="protein sequence ID" value="AHF79257.1"/>
    <property type="molecule type" value="Genomic_DNA"/>
</dbReference>
<keyword evidence="1" id="KW-0614">Plasmid</keyword>
<dbReference type="PATRIC" id="fig|1239307.3.peg.4752"/>
<sequence>MNIEISGTAGRKKELIAKDCFSHKIEVAEYTLDEAYKAVIFLNEHMPSSKTRLEAYIYSGFIAAATHAAETTSLFEKAMQKNHKEIMLAEEVISQEMNDKFIENYNNIMRFSAYANYLASIVSDALQTLQSDFLRGEDLGKSLRDFIKLKLFSMLDTYGNASDKYRNNIEIEEIASIAKLATERERLTGEKDQVGQEKPPLNNAAISTETALITAGVVAGTGVVALGAAAVGKAAANKIAAAGASAMLSVSEGAVGAYSNSSQKSDNTQHDIAALENLPRDDISIVMDQPENSAGVANSDTGLIENEKMAYEDHSLTDSEQTAEAAATSASDEEAIRVMVDRLRSLRKDLAAAKANVSSRAQEADRAYNHLKEMTGRRMVYGEKIYSSESNKKAFINYRSLYEKYRQANIEYSELKELEQKILSIIDELNQDTSSATDLSSKAL</sequence>
<geneLocation type="plasmid" evidence="1 2">
    <name>pHS1</name>
</geneLocation>